<evidence type="ECO:0000256" key="7">
    <source>
        <dbReference type="ARBA" id="ARBA00022839"/>
    </source>
</evidence>
<comment type="similarity">
    <text evidence="1">Belongs to the helicase family. UvrD subfamily.</text>
</comment>
<keyword evidence="4" id="KW-0227">DNA damage</keyword>
<dbReference type="CDD" id="cd17932">
    <property type="entry name" value="DEXQc_UvrD"/>
    <property type="match status" value="1"/>
</dbReference>
<dbReference type="Pfam" id="PF13361">
    <property type="entry name" value="UvrD_C"/>
    <property type="match status" value="2"/>
</dbReference>
<dbReference type="PANTHER" id="PTHR11070">
    <property type="entry name" value="UVRD / RECB / PCRA DNA HELICASE FAMILY MEMBER"/>
    <property type="match status" value="1"/>
</dbReference>
<dbReference type="EMBL" id="MFUY01000024">
    <property type="protein sequence ID" value="OGI85711.1"/>
    <property type="molecule type" value="Genomic_DNA"/>
</dbReference>
<evidence type="ECO:0000256" key="10">
    <source>
        <dbReference type="ARBA" id="ARBA00023204"/>
    </source>
</evidence>
<evidence type="ECO:0000256" key="3">
    <source>
        <dbReference type="ARBA" id="ARBA00022741"/>
    </source>
</evidence>
<accession>A0A1F6WV10</accession>
<keyword evidence="9" id="KW-0238">DNA-binding</keyword>
<protein>
    <recommendedName>
        <fullName evidence="13">DNA 3'-5' helicase</fullName>
        <ecNumber evidence="13">5.6.2.4</ecNumber>
    </recommendedName>
</protein>
<dbReference type="InterPro" id="IPR000212">
    <property type="entry name" value="DNA_helicase_UvrD/REP"/>
</dbReference>
<dbReference type="GO" id="GO:0000725">
    <property type="term" value="P:recombinational repair"/>
    <property type="evidence" value="ECO:0007669"/>
    <property type="project" value="TreeGrafter"/>
</dbReference>
<dbReference type="STRING" id="1801774.A3A05_03095"/>
<name>A0A1F6WV10_9BACT</name>
<keyword evidence="3 15" id="KW-0547">Nucleotide-binding</keyword>
<evidence type="ECO:0000259" key="17">
    <source>
        <dbReference type="PROSITE" id="PS51217"/>
    </source>
</evidence>
<feature type="binding site" evidence="15">
    <location>
        <begin position="33"/>
        <end position="40"/>
    </location>
    <ligand>
        <name>ATP</name>
        <dbReference type="ChEBI" id="CHEBI:30616"/>
    </ligand>
</feature>
<evidence type="ECO:0000256" key="2">
    <source>
        <dbReference type="ARBA" id="ARBA00022722"/>
    </source>
</evidence>
<dbReference type="InterPro" id="IPR014016">
    <property type="entry name" value="UvrD-like_ATP-bd"/>
</dbReference>
<dbReference type="PROSITE" id="PS51198">
    <property type="entry name" value="UVRD_HELICASE_ATP_BIND"/>
    <property type="match status" value="1"/>
</dbReference>
<dbReference type="PANTHER" id="PTHR11070:SF2">
    <property type="entry name" value="ATP-DEPENDENT DNA HELICASE SRS2"/>
    <property type="match status" value="1"/>
</dbReference>
<evidence type="ECO:0000256" key="6">
    <source>
        <dbReference type="ARBA" id="ARBA00022806"/>
    </source>
</evidence>
<evidence type="ECO:0000256" key="13">
    <source>
        <dbReference type="ARBA" id="ARBA00034808"/>
    </source>
</evidence>
<feature type="domain" description="UvrD-like helicase ATP-binding" evidence="16">
    <location>
        <begin position="12"/>
        <end position="332"/>
    </location>
</feature>
<keyword evidence="5 15" id="KW-0378">Hydrolase</keyword>
<feature type="domain" description="UvrD-like helicase C-terminal" evidence="17">
    <location>
        <begin position="331"/>
        <end position="596"/>
    </location>
</feature>
<evidence type="ECO:0000256" key="14">
    <source>
        <dbReference type="ARBA" id="ARBA00048988"/>
    </source>
</evidence>
<evidence type="ECO:0000256" key="9">
    <source>
        <dbReference type="ARBA" id="ARBA00023125"/>
    </source>
</evidence>
<dbReference type="InterPro" id="IPR014017">
    <property type="entry name" value="DNA_helicase_UvrD-like_C"/>
</dbReference>
<dbReference type="SUPFAM" id="SSF52540">
    <property type="entry name" value="P-loop containing nucleoside triphosphate hydrolases"/>
    <property type="match status" value="1"/>
</dbReference>
<keyword evidence="7" id="KW-0269">Exonuclease</keyword>
<keyword evidence="6 15" id="KW-0347">Helicase</keyword>
<evidence type="ECO:0000313" key="19">
    <source>
        <dbReference type="Proteomes" id="UP000176187"/>
    </source>
</evidence>
<dbReference type="Pfam" id="PF00580">
    <property type="entry name" value="UvrD-helicase"/>
    <property type="match status" value="1"/>
</dbReference>
<dbReference type="Gene3D" id="3.90.320.10">
    <property type="match status" value="1"/>
</dbReference>
<evidence type="ECO:0000259" key="16">
    <source>
        <dbReference type="PROSITE" id="PS51198"/>
    </source>
</evidence>
<dbReference type="PROSITE" id="PS51217">
    <property type="entry name" value="UVRD_HELICASE_CTER"/>
    <property type="match status" value="1"/>
</dbReference>
<sequence length="949" mass="108269">MAEKDLFTREYKKLNPAQKKAVDTIDGPVMVVAGPGTGKTQILALRIANILEKTDIKADGILCLTFTNSGVDAMRERLLRYIGGAGEEVNVFTFHSFGMKIIGEHFKVLGLKEAPKLLEDLDRAIFFEQILNDNEWEYLRPRGNALRYFQDLKSLISLFKRERITAEDLGVAIQQEIRFLEQDEKSISTKGESKGEMKKEVLREIESLEKSREVVKFLQLYKKAKKEKNLLDYDDILESLTHIVEISDEVASLIREKYLYVLIDEHQDSSLVQNKFLARVWALVEKMDIFVVGDDRQLIYGFSGASIDHFQGFHKTFPDAKLITLVDNYRSTQVILDASHALLKSVMSDAKLISQSKERHPIKLVEAHTDDEEIIAAGLDIKTKGIDPNVCAIIMPKNAQVRSALEILHSLDLPVASLEALNLFDQKEGKSFLRVLKIIGSGDLPSLALSFFDKISDIEPLEAHKFFAGENMREFSLDFISGKRPASLFPASPAEKWLNKLAKWKNDAKNNDIKTLLSIIMKESFDGATEGRLINGDDILNTILPLLDKELERNPHITLSNFVAYLQKLELYGEPIPLAVVPKGGIKVLTMHSSKGLEFEYVWIAHMGEKSLSGGKRMNFTLPEAIREKVEERDLDAIKRKLYVAITRAKRFCTLSYSLQSHKEGEQELAKVIADLPKEVFEREKAKVAQNTIAQNADLSGLVKLVKDKYKDRYVSVSLLNNFFDCPWQWYFRNLLQLPEEKTESLEFGIGVHSAIDKILKFKGKNLKVILPEDKEVAKVVSAWVERQLKDIAPIHENEQSISLSDLRFPHLKIYGKIDLIENLRGKEVRVTDFKTGSVRKKGEIEKLDEEGRMSGNLRQLAMYSYLLEQSARKLKVRESRLEFLEAKNKKEIFYDRVITPKEINLLIKDISDYDNLVKNGGWVNRPCNYNSYGKMTVCEYCKMAEIYK</sequence>
<proteinExistence type="inferred from homology"/>
<dbReference type="GO" id="GO:0005524">
    <property type="term" value="F:ATP binding"/>
    <property type="evidence" value="ECO:0007669"/>
    <property type="project" value="UniProtKB-UniRule"/>
</dbReference>
<dbReference type="Proteomes" id="UP000176187">
    <property type="component" value="Unassembled WGS sequence"/>
</dbReference>
<keyword evidence="2" id="KW-0540">Nuclease</keyword>
<evidence type="ECO:0000256" key="12">
    <source>
        <dbReference type="ARBA" id="ARBA00034617"/>
    </source>
</evidence>
<reference evidence="18 19" key="1">
    <citation type="journal article" date="2016" name="Nat. Commun.">
        <title>Thousands of microbial genomes shed light on interconnected biogeochemical processes in an aquifer system.</title>
        <authorList>
            <person name="Anantharaman K."/>
            <person name="Brown C.T."/>
            <person name="Hug L.A."/>
            <person name="Sharon I."/>
            <person name="Castelle C.J."/>
            <person name="Probst A.J."/>
            <person name="Thomas B.C."/>
            <person name="Singh A."/>
            <person name="Wilkins M.J."/>
            <person name="Karaoz U."/>
            <person name="Brodie E.L."/>
            <person name="Williams K.H."/>
            <person name="Hubbard S.S."/>
            <person name="Banfield J.F."/>
        </authorList>
    </citation>
    <scope>NUCLEOTIDE SEQUENCE [LARGE SCALE GENOMIC DNA]</scope>
</reference>
<dbReference type="GO" id="GO:0003677">
    <property type="term" value="F:DNA binding"/>
    <property type="evidence" value="ECO:0007669"/>
    <property type="project" value="UniProtKB-KW"/>
</dbReference>
<dbReference type="Gene3D" id="1.10.486.10">
    <property type="entry name" value="PCRA, domain 4"/>
    <property type="match status" value="1"/>
</dbReference>
<gene>
    <name evidence="18" type="ORF">A3A05_03095</name>
</gene>
<comment type="catalytic activity">
    <reaction evidence="12">
        <text>Couples ATP hydrolysis with the unwinding of duplex DNA by translocating in the 3'-5' direction.</text>
        <dbReference type="EC" id="5.6.2.4"/>
    </reaction>
</comment>
<organism evidence="18 19">
    <name type="scientific">Candidatus Nomurabacteria bacterium RIFCSPLOWO2_01_FULL_41_12</name>
    <dbReference type="NCBI Taxonomy" id="1801774"/>
    <lineage>
        <taxon>Bacteria</taxon>
        <taxon>Candidatus Nomuraibacteriota</taxon>
    </lineage>
</organism>
<dbReference type="InterPro" id="IPR013986">
    <property type="entry name" value="DExx_box_DNA_helicase_dom_sf"/>
</dbReference>
<evidence type="ECO:0000256" key="8">
    <source>
        <dbReference type="ARBA" id="ARBA00022840"/>
    </source>
</evidence>
<dbReference type="InterPro" id="IPR038726">
    <property type="entry name" value="PDDEXK_AddAB-type"/>
</dbReference>
<comment type="catalytic activity">
    <reaction evidence="14">
        <text>ATP + H2O = ADP + phosphate + H(+)</text>
        <dbReference type="Rhea" id="RHEA:13065"/>
        <dbReference type="ChEBI" id="CHEBI:15377"/>
        <dbReference type="ChEBI" id="CHEBI:15378"/>
        <dbReference type="ChEBI" id="CHEBI:30616"/>
        <dbReference type="ChEBI" id="CHEBI:43474"/>
        <dbReference type="ChEBI" id="CHEBI:456216"/>
        <dbReference type="EC" id="5.6.2.4"/>
    </reaction>
</comment>
<dbReference type="EC" id="5.6.2.4" evidence="13"/>
<dbReference type="Gene3D" id="1.10.10.160">
    <property type="match status" value="1"/>
</dbReference>
<evidence type="ECO:0000256" key="5">
    <source>
        <dbReference type="ARBA" id="ARBA00022801"/>
    </source>
</evidence>
<dbReference type="AlphaFoldDB" id="A0A1F6WV10"/>
<dbReference type="InterPro" id="IPR011604">
    <property type="entry name" value="PDDEXK-like_dom_sf"/>
</dbReference>
<dbReference type="GO" id="GO:0004527">
    <property type="term" value="F:exonuclease activity"/>
    <property type="evidence" value="ECO:0007669"/>
    <property type="project" value="UniProtKB-KW"/>
</dbReference>
<keyword evidence="8 15" id="KW-0067">ATP-binding</keyword>
<evidence type="ECO:0000256" key="15">
    <source>
        <dbReference type="PROSITE-ProRule" id="PRU00560"/>
    </source>
</evidence>
<keyword evidence="11" id="KW-0413">Isomerase</keyword>
<dbReference type="Gene3D" id="3.40.50.300">
    <property type="entry name" value="P-loop containing nucleotide triphosphate hydrolases"/>
    <property type="match status" value="2"/>
</dbReference>
<comment type="caution">
    <text evidence="18">The sequence shown here is derived from an EMBL/GenBank/DDBJ whole genome shotgun (WGS) entry which is preliminary data.</text>
</comment>
<evidence type="ECO:0000256" key="1">
    <source>
        <dbReference type="ARBA" id="ARBA00009922"/>
    </source>
</evidence>
<evidence type="ECO:0000256" key="4">
    <source>
        <dbReference type="ARBA" id="ARBA00022763"/>
    </source>
</evidence>
<dbReference type="InterPro" id="IPR027417">
    <property type="entry name" value="P-loop_NTPase"/>
</dbReference>
<dbReference type="GO" id="GO:0043138">
    <property type="term" value="F:3'-5' DNA helicase activity"/>
    <property type="evidence" value="ECO:0007669"/>
    <property type="project" value="UniProtKB-EC"/>
</dbReference>
<evidence type="ECO:0000256" key="11">
    <source>
        <dbReference type="ARBA" id="ARBA00023235"/>
    </source>
</evidence>
<dbReference type="Pfam" id="PF12705">
    <property type="entry name" value="PDDEXK_1"/>
    <property type="match status" value="1"/>
</dbReference>
<keyword evidence="10" id="KW-0234">DNA repair</keyword>
<evidence type="ECO:0000313" key="18">
    <source>
        <dbReference type="EMBL" id="OGI85711.1"/>
    </source>
</evidence>